<keyword evidence="1" id="KW-0812">Transmembrane</keyword>
<dbReference type="InterPro" id="IPR036259">
    <property type="entry name" value="MFS_trans_sf"/>
</dbReference>
<comment type="caution">
    <text evidence="2">The sequence shown here is derived from an EMBL/GenBank/DDBJ whole genome shotgun (WGS) entry which is preliminary data.</text>
</comment>
<proteinExistence type="predicted"/>
<feature type="transmembrane region" description="Helical" evidence="1">
    <location>
        <begin position="118"/>
        <end position="139"/>
    </location>
</feature>
<dbReference type="EMBL" id="JARKIE010000449">
    <property type="protein sequence ID" value="KAJ7637827.1"/>
    <property type="molecule type" value="Genomic_DNA"/>
</dbReference>
<keyword evidence="1" id="KW-1133">Transmembrane helix</keyword>
<gene>
    <name evidence="2" type="ORF">B0H17DRAFT_1216954</name>
</gene>
<keyword evidence="1" id="KW-0472">Membrane</keyword>
<evidence type="ECO:0000313" key="3">
    <source>
        <dbReference type="Proteomes" id="UP001221757"/>
    </source>
</evidence>
<keyword evidence="3" id="KW-1185">Reference proteome</keyword>
<sequence>MPSPLHIISLLFTGFAARELRLERVHSRPGSPCVRRALVLALTLAFALPKRRGHLRGGAASVRTGNRAPLVRPALFSRARAGLMYGMVMLQFATFIVWAFGVQLYYKVYIGYSPVRMVVRLTPMFVTGLICNIFLALVIGRVPALWLPASGTLTSTLRGVDSWFNHVQQGAARTRWGRTTLRCGRASRLAGSAECIAWEQSRSPLSP</sequence>
<evidence type="ECO:0000313" key="2">
    <source>
        <dbReference type="EMBL" id="KAJ7637827.1"/>
    </source>
</evidence>
<evidence type="ECO:0000256" key="1">
    <source>
        <dbReference type="SAM" id="Phobius"/>
    </source>
</evidence>
<dbReference type="Proteomes" id="UP001221757">
    <property type="component" value="Unassembled WGS sequence"/>
</dbReference>
<accession>A0AAD7C308</accession>
<feature type="transmembrane region" description="Helical" evidence="1">
    <location>
        <begin position="82"/>
        <end position="106"/>
    </location>
</feature>
<protein>
    <submittedName>
        <fullName evidence="2">Uncharacterized protein</fullName>
    </submittedName>
</protein>
<dbReference type="SUPFAM" id="SSF103473">
    <property type="entry name" value="MFS general substrate transporter"/>
    <property type="match status" value="1"/>
</dbReference>
<reference evidence="2" key="1">
    <citation type="submission" date="2023-03" db="EMBL/GenBank/DDBJ databases">
        <title>Massive genome expansion in bonnet fungi (Mycena s.s.) driven by repeated elements and novel gene families across ecological guilds.</title>
        <authorList>
            <consortium name="Lawrence Berkeley National Laboratory"/>
            <person name="Harder C.B."/>
            <person name="Miyauchi S."/>
            <person name="Viragh M."/>
            <person name="Kuo A."/>
            <person name="Thoen E."/>
            <person name="Andreopoulos B."/>
            <person name="Lu D."/>
            <person name="Skrede I."/>
            <person name="Drula E."/>
            <person name="Henrissat B."/>
            <person name="Morin E."/>
            <person name="Kohler A."/>
            <person name="Barry K."/>
            <person name="LaButti K."/>
            <person name="Morin E."/>
            <person name="Salamov A."/>
            <person name="Lipzen A."/>
            <person name="Mereny Z."/>
            <person name="Hegedus B."/>
            <person name="Baldrian P."/>
            <person name="Stursova M."/>
            <person name="Weitz H."/>
            <person name="Taylor A."/>
            <person name="Grigoriev I.V."/>
            <person name="Nagy L.G."/>
            <person name="Martin F."/>
            <person name="Kauserud H."/>
        </authorList>
    </citation>
    <scope>NUCLEOTIDE SEQUENCE</scope>
    <source>
        <strain evidence="2">CBHHK067</strain>
    </source>
</reference>
<organism evidence="2 3">
    <name type="scientific">Mycena rosella</name>
    <name type="common">Pink bonnet</name>
    <name type="synonym">Agaricus rosellus</name>
    <dbReference type="NCBI Taxonomy" id="1033263"/>
    <lineage>
        <taxon>Eukaryota</taxon>
        <taxon>Fungi</taxon>
        <taxon>Dikarya</taxon>
        <taxon>Basidiomycota</taxon>
        <taxon>Agaricomycotina</taxon>
        <taxon>Agaricomycetes</taxon>
        <taxon>Agaricomycetidae</taxon>
        <taxon>Agaricales</taxon>
        <taxon>Marasmiineae</taxon>
        <taxon>Mycenaceae</taxon>
        <taxon>Mycena</taxon>
    </lineage>
</organism>
<name>A0AAD7C308_MYCRO</name>
<dbReference type="AlphaFoldDB" id="A0AAD7C308"/>